<feature type="transmembrane region" description="Helical" evidence="1">
    <location>
        <begin position="275"/>
        <end position="295"/>
    </location>
</feature>
<dbReference type="RefSeq" id="WP_108962210.1">
    <property type="nucleotide sequence ID" value="NZ_QEFB01000001.1"/>
</dbReference>
<keyword evidence="1" id="KW-0812">Transmembrane</keyword>
<evidence type="ECO:0000313" key="2">
    <source>
        <dbReference type="EMBL" id="PWC08472.1"/>
    </source>
</evidence>
<feature type="transmembrane region" description="Helical" evidence="1">
    <location>
        <begin position="245"/>
        <end position="263"/>
    </location>
</feature>
<organism evidence="2 3">
    <name type="scientific">Mycetocola zhujimingii</name>
    <dbReference type="NCBI Taxonomy" id="2079792"/>
    <lineage>
        <taxon>Bacteria</taxon>
        <taxon>Bacillati</taxon>
        <taxon>Actinomycetota</taxon>
        <taxon>Actinomycetes</taxon>
        <taxon>Micrococcales</taxon>
        <taxon>Microbacteriaceae</taxon>
        <taxon>Mycetocola</taxon>
    </lineage>
</organism>
<feature type="transmembrane region" description="Helical" evidence="1">
    <location>
        <begin position="96"/>
        <end position="116"/>
    </location>
</feature>
<protein>
    <submittedName>
        <fullName evidence="2">Uncharacterized protein</fullName>
    </submittedName>
</protein>
<dbReference type="EMBL" id="QEFB01000001">
    <property type="protein sequence ID" value="PWC08472.1"/>
    <property type="molecule type" value="Genomic_DNA"/>
</dbReference>
<accession>A0A2U1THW4</accession>
<dbReference type="AlphaFoldDB" id="A0A2U1THW4"/>
<keyword evidence="3" id="KW-1185">Reference proteome</keyword>
<feature type="transmembrane region" description="Helical" evidence="1">
    <location>
        <begin position="26"/>
        <end position="47"/>
    </location>
</feature>
<keyword evidence="1" id="KW-0472">Membrane</keyword>
<evidence type="ECO:0000256" key="1">
    <source>
        <dbReference type="SAM" id="Phobius"/>
    </source>
</evidence>
<feature type="transmembrane region" description="Helical" evidence="1">
    <location>
        <begin position="221"/>
        <end position="239"/>
    </location>
</feature>
<feature type="transmembrane region" description="Helical" evidence="1">
    <location>
        <begin position="178"/>
        <end position="209"/>
    </location>
</feature>
<evidence type="ECO:0000313" key="3">
    <source>
        <dbReference type="Proteomes" id="UP000244962"/>
    </source>
</evidence>
<reference evidence="3" key="1">
    <citation type="submission" date="2018-04" db="EMBL/GenBank/DDBJ databases">
        <authorList>
            <person name="Liu S."/>
            <person name="Wang Z."/>
            <person name="Li J."/>
        </authorList>
    </citation>
    <scope>NUCLEOTIDE SEQUENCE [LARGE SCALE GENOMIC DNA]</scope>
    <source>
        <strain evidence="3">622</strain>
    </source>
</reference>
<name>A0A2U1THW4_9MICO</name>
<proteinExistence type="predicted"/>
<gene>
    <name evidence="2" type="ORF">DF223_03865</name>
</gene>
<sequence>MTSHNTTSLAQQNATDSGTRRTRGRFLRFLLGTVELLLVAALSMLFVDQVTTAALGVLDLTRLLLRPEGVAVVMTLDIILGTVLWMLSRHRTTRSIVAVSVAVAAAFAVPLVPFWFEMITATDAVMAGHVFVVPAIALTVALRPAELGPVRSVGAILDSSASGSRLVLNRVARRWPTVLALLLTFGLLLDPTVVPAGILALLGFEYLIIGTARRQFQNRKLLAIHIAGALAYVGLAALTLVVDPFAGGLLIAVGWILHAGWDIALHRANVVVWRWYAELCAVVDIVVGLTILVALGS</sequence>
<dbReference type="Proteomes" id="UP000244962">
    <property type="component" value="Unassembled WGS sequence"/>
</dbReference>
<comment type="caution">
    <text evidence="2">The sequence shown here is derived from an EMBL/GenBank/DDBJ whole genome shotgun (WGS) entry which is preliminary data.</text>
</comment>
<keyword evidence="1" id="KW-1133">Transmembrane helix</keyword>
<feature type="transmembrane region" description="Helical" evidence="1">
    <location>
        <begin position="67"/>
        <end position="87"/>
    </location>
</feature>